<keyword evidence="3" id="KW-1185">Reference proteome</keyword>
<accession>A0A084VWE2</accession>
<dbReference type="VEuPathDB" id="VectorBase:ASIC009968"/>
<dbReference type="Proteomes" id="UP000030765">
    <property type="component" value="Unassembled WGS sequence"/>
</dbReference>
<reference evidence="2" key="2">
    <citation type="submission" date="2020-05" db="UniProtKB">
        <authorList>
            <consortium name="EnsemblMetazoa"/>
        </authorList>
    </citation>
    <scope>IDENTIFICATION</scope>
</reference>
<dbReference type="EnsemblMetazoa" id="ASIC009968-RA">
    <property type="protein sequence ID" value="ASIC009968-PA"/>
    <property type="gene ID" value="ASIC009968"/>
</dbReference>
<gene>
    <name evidence="1" type="ORF">ZHAS_00009968</name>
</gene>
<reference evidence="1 3" key="1">
    <citation type="journal article" date="2014" name="BMC Genomics">
        <title>Genome sequence of Anopheles sinensis provides insight into genetics basis of mosquito competence for malaria parasites.</title>
        <authorList>
            <person name="Zhou D."/>
            <person name="Zhang D."/>
            <person name="Ding G."/>
            <person name="Shi L."/>
            <person name="Hou Q."/>
            <person name="Ye Y."/>
            <person name="Xu Y."/>
            <person name="Zhou H."/>
            <person name="Xiong C."/>
            <person name="Li S."/>
            <person name="Yu J."/>
            <person name="Hong S."/>
            <person name="Yu X."/>
            <person name="Zou P."/>
            <person name="Chen C."/>
            <person name="Chang X."/>
            <person name="Wang W."/>
            <person name="Lv Y."/>
            <person name="Sun Y."/>
            <person name="Ma L."/>
            <person name="Shen B."/>
            <person name="Zhu C."/>
        </authorList>
    </citation>
    <scope>NUCLEOTIDE SEQUENCE [LARGE SCALE GENOMIC DNA]</scope>
</reference>
<dbReference type="EMBL" id="KE525174">
    <property type="protein sequence ID" value="KFB42286.1"/>
    <property type="molecule type" value="Genomic_DNA"/>
</dbReference>
<name>A0A084VWE2_ANOSI</name>
<organism evidence="1">
    <name type="scientific">Anopheles sinensis</name>
    <name type="common">Mosquito</name>
    <dbReference type="NCBI Taxonomy" id="74873"/>
    <lineage>
        <taxon>Eukaryota</taxon>
        <taxon>Metazoa</taxon>
        <taxon>Ecdysozoa</taxon>
        <taxon>Arthropoda</taxon>
        <taxon>Hexapoda</taxon>
        <taxon>Insecta</taxon>
        <taxon>Pterygota</taxon>
        <taxon>Neoptera</taxon>
        <taxon>Endopterygota</taxon>
        <taxon>Diptera</taxon>
        <taxon>Nematocera</taxon>
        <taxon>Culicoidea</taxon>
        <taxon>Culicidae</taxon>
        <taxon>Anophelinae</taxon>
        <taxon>Anopheles</taxon>
    </lineage>
</organism>
<protein>
    <submittedName>
        <fullName evidence="1 2">Dvir\GJ14072-PA-like protein</fullName>
    </submittedName>
</protein>
<evidence type="ECO:0000313" key="2">
    <source>
        <dbReference type="EnsemblMetazoa" id="ASIC009968-PA"/>
    </source>
</evidence>
<sequence length="156" mass="17772">MDCVHLVCVYPLIPSIVNLILVEWKRQTATEERHLAAYKLRVCEERSNSSRQSTDSTSSRVLQQSEVRARCDFPAKTNTRWYVTGVDGWPEVASYQVPVQFEWSVASRGRKSGHHEGHHRLETEFLVSDPIEWIGGGDEDGLLSGCDRRWLASAKE</sequence>
<evidence type="ECO:0000313" key="3">
    <source>
        <dbReference type="Proteomes" id="UP000030765"/>
    </source>
</evidence>
<proteinExistence type="predicted"/>
<dbReference type="AlphaFoldDB" id="A0A084VWE2"/>
<evidence type="ECO:0000313" key="1">
    <source>
        <dbReference type="EMBL" id="KFB42286.1"/>
    </source>
</evidence>
<dbReference type="EMBL" id="ATLV01017581">
    <property type="status" value="NOT_ANNOTATED_CDS"/>
    <property type="molecule type" value="Genomic_DNA"/>
</dbReference>